<dbReference type="SMART" id="SM01019">
    <property type="entry name" value="B3"/>
    <property type="match status" value="1"/>
</dbReference>
<reference evidence="7" key="1">
    <citation type="journal article" date="2023" name="Plant J.">
        <title>Genome sequences and population genomics provide insights into the demographic history, inbreeding, and mutation load of two 'living fossil' tree species of Dipteronia.</title>
        <authorList>
            <person name="Feng Y."/>
            <person name="Comes H.P."/>
            <person name="Chen J."/>
            <person name="Zhu S."/>
            <person name="Lu R."/>
            <person name="Zhang X."/>
            <person name="Li P."/>
            <person name="Qiu J."/>
            <person name="Olsen K.M."/>
            <person name="Qiu Y."/>
        </authorList>
    </citation>
    <scope>NUCLEOTIDE SEQUENCE</scope>
    <source>
        <strain evidence="7">KIB01</strain>
    </source>
</reference>
<dbReference type="Proteomes" id="UP001280121">
    <property type="component" value="Unassembled WGS sequence"/>
</dbReference>
<dbReference type="InterPro" id="IPR003340">
    <property type="entry name" value="B3_DNA-bd"/>
</dbReference>
<evidence type="ECO:0000256" key="1">
    <source>
        <dbReference type="ARBA" id="ARBA00004123"/>
    </source>
</evidence>
<dbReference type="GO" id="GO:0005634">
    <property type="term" value="C:nucleus"/>
    <property type="evidence" value="ECO:0007669"/>
    <property type="project" value="UniProtKB-SubCell"/>
</dbReference>
<evidence type="ECO:0000313" key="7">
    <source>
        <dbReference type="EMBL" id="KAK2665202.1"/>
    </source>
</evidence>
<evidence type="ECO:0000256" key="3">
    <source>
        <dbReference type="ARBA" id="ARBA00023125"/>
    </source>
</evidence>
<keyword evidence="5" id="KW-0539">Nucleus</keyword>
<feature type="domain" description="TF-B3" evidence="6">
    <location>
        <begin position="172"/>
        <end position="269"/>
    </location>
</feature>
<protein>
    <recommendedName>
        <fullName evidence="6">TF-B3 domain-containing protein</fullName>
    </recommendedName>
</protein>
<evidence type="ECO:0000256" key="4">
    <source>
        <dbReference type="ARBA" id="ARBA00023163"/>
    </source>
</evidence>
<dbReference type="PANTHER" id="PTHR31920:SF51">
    <property type="entry name" value="BINDING PROTEIN, PUTATIVE-RELATED"/>
    <property type="match status" value="1"/>
</dbReference>
<accession>A0AAE0CVL6</accession>
<dbReference type="AlphaFoldDB" id="A0AAE0CVL6"/>
<keyword evidence="4" id="KW-0804">Transcription</keyword>
<dbReference type="InterPro" id="IPR015300">
    <property type="entry name" value="DNA-bd_pseudobarrel_sf"/>
</dbReference>
<feature type="domain" description="TF-B3" evidence="6">
    <location>
        <begin position="1"/>
        <end position="68"/>
    </location>
</feature>
<organism evidence="7 8">
    <name type="scientific">Dipteronia dyeriana</name>
    <dbReference type="NCBI Taxonomy" id="168575"/>
    <lineage>
        <taxon>Eukaryota</taxon>
        <taxon>Viridiplantae</taxon>
        <taxon>Streptophyta</taxon>
        <taxon>Embryophyta</taxon>
        <taxon>Tracheophyta</taxon>
        <taxon>Spermatophyta</taxon>
        <taxon>Magnoliopsida</taxon>
        <taxon>eudicotyledons</taxon>
        <taxon>Gunneridae</taxon>
        <taxon>Pentapetalae</taxon>
        <taxon>rosids</taxon>
        <taxon>malvids</taxon>
        <taxon>Sapindales</taxon>
        <taxon>Sapindaceae</taxon>
        <taxon>Hippocastanoideae</taxon>
        <taxon>Acereae</taxon>
        <taxon>Dipteronia</taxon>
    </lineage>
</organism>
<dbReference type="CDD" id="cd10017">
    <property type="entry name" value="B3_DNA"/>
    <property type="match status" value="2"/>
</dbReference>
<dbReference type="GO" id="GO:0003677">
    <property type="term" value="F:DNA binding"/>
    <property type="evidence" value="ECO:0007669"/>
    <property type="project" value="UniProtKB-KW"/>
</dbReference>
<evidence type="ECO:0000256" key="5">
    <source>
        <dbReference type="ARBA" id="ARBA00023242"/>
    </source>
</evidence>
<dbReference type="SUPFAM" id="SSF101936">
    <property type="entry name" value="DNA-binding pseudobarrel domain"/>
    <property type="match status" value="2"/>
</dbReference>
<name>A0AAE0CVL6_9ROSI</name>
<dbReference type="EMBL" id="JANJYI010000001">
    <property type="protein sequence ID" value="KAK2665202.1"/>
    <property type="molecule type" value="Genomic_DNA"/>
</dbReference>
<dbReference type="PANTHER" id="PTHR31920">
    <property type="entry name" value="B3 DOMAIN-CONTAINING"/>
    <property type="match status" value="1"/>
</dbReference>
<dbReference type="InterPro" id="IPR050655">
    <property type="entry name" value="Plant_B3_domain"/>
</dbReference>
<dbReference type="Gene3D" id="2.40.330.10">
    <property type="entry name" value="DNA-binding pseudobarrel domain"/>
    <property type="match status" value="2"/>
</dbReference>
<gene>
    <name evidence="7" type="ORF">Ddye_003776</name>
</gene>
<evidence type="ECO:0000256" key="2">
    <source>
        <dbReference type="ARBA" id="ARBA00023015"/>
    </source>
</evidence>
<dbReference type="PROSITE" id="PS50863">
    <property type="entry name" value="B3"/>
    <property type="match status" value="2"/>
</dbReference>
<proteinExistence type="predicted"/>
<sequence length="271" mass="32042">MKIGREDTRHVCEEIWGRTVCLTKDGKRTWFDQGWHDFVEYHSITAGYFLIFKYEKNSNFHVLVFDLSACEINYSYYNREELEIYVHKYSMHPDEMESEDSAELVHFRTPKPTSSSFEKNFPDKRRDEFELMAALDDAGISLAGRFRSLAAEERERALNVAKLLKPRKPSFMVILRSYHTFSFRKQLYVPVKFANKYLSKDLEYIKLQASDGKEYPVQIIWKQNNGVSFRKGWAGFSRDKNMEEGDICVFELVRMKEDILLKVSVFHETTE</sequence>
<keyword evidence="8" id="KW-1185">Reference proteome</keyword>
<evidence type="ECO:0000313" key="8">
    <source>
        <dbReference type="Proteomes" id="UP001280121"/>
    </source>
</evidence>
<comment type="subcellular location">
    <subcellularLocation>
        <location evidence="1">Nucleus</location>
    </subcellularLocation>
</comment>
<comment type="caution">
    <text evidence="7">The sequence shown here is derived from an EMBL/GenBank/DDBJ whole genome shotgun (WGS) entry which is preliminary data.</text>
</comment>
<evidence type="ECO:0000259" key="6">
    <source>
        <dbReference type="PROSITE" id="PS50863"/>
    </source>
</evidence>
<keyword evidence="3" id="KW-0238">DNA-binding</keyword>
<keyword evidence="2" id="KW-0805">Transcription regulation</keyword>
<dbReference type="Pfam" id="PF02362">
    <property type="entry name" value="B3"/>
    <property type="match status" value="2"/>
</dbReference>